<evidence type="ECO:0000256" key="1">
    <source>
        <dbReference type="SAM" id="SignalP"/>
    </source>
</evidence>
<organism evidence="3 4">
    <name type="scientific">Rufibacter sediminis</name>
    <dbReference type="NCBI Taxonomy" id="2762756"/>
    <lineage>
        <taxon>Bacteria</taxon>
        <taxon>Pseudomonadati</taxon>
        <taxon>Bacteroidota</taxon>
        <taxon>Cytophagia</taxon>
        <taxon>Cytophagales</taxon>
        <taxon>Hymenobacteraceae</taxon>
        <taxon>Rufibacter</taxon>
    </lineage>
</organism>
<protein>
    <submittedName>
        <fullName evidence="3">PorT family protein</fullName>
    </submittedName>
</protein>
<gene>
    <name evidence="3" type="ORF">H7U12_12165</name>
</gene>
<evidence type="ECO:0000313" key="3">
    <source>
        <dbReference type="EMBL" id="MBC3540437.1"/>
    </source>
</evidence>
<feature type="signal peptide" evidence="1">
    <location>
        <begin position="1"/>
        <end position="19"/>
    </location>
</feature>
<feature type="chain" id="PRO_5045440204" evidence="1">
    <location>
        <begin position="20"/>
        <end position="215"/>
    </location>
</feature>
<accession>A0ABR6VTA6</accession>
<dbReference type="Pfam" id="PF13568">
    <property type="entry name" value="OMP_b-brl_2"/>
    <property type="match status" value="1"/>
</dbReference>
<proteinExistence type="predicted"/>
<evidence type="ECO:0000313" key="4">
    <source>
        <dbReference type="Proteomes" id="UP000659698"/>
    </source>
</evidence>
<dbReference type="RefSeq" id="WP_186638182.1">
    <property type="nucleotide sequence ID" value="NZ_JACOAF010000030.1"/>
</dbReference>
<dbReference type="EMBL" id="JACOAF010000030">
    <property type="protein sequence ID" value="MBC3540437.1"/>
    <property type="molecule type" value="Genomic_DNA"/>
</dbReference>
<evidence type="ECO:0000259" key="2">
    <source>
        <dbReference type="Pfam" id="PF13568"/>
    </source>
</evidence>
<keyword evidence="4" id="KW-1185">Reference proteome</keyword>
<name>A0ABR6VTA6_9BACT</name>
<dbReference type="InterPro" id="IPR025665">
    <property type="entry name" value="Beta-barrel_OMP_2"/>
</dbReference>
<comment type="caution">
    <text evidence="3">The sequence shown here is derived from an EMBL/GenBank/DDBJ whole genome shotgun (WGS) entry which is preliminary data.</text>
</comment>
<feature type="domain" description="Outer membrane protein beta-barrel" evidence="2">
    <location>
        <begin position="18"/>
        <end position="188"/>
    </location>
</feature>
<keyword evidence="1" id="KW-0732">Signal</keyword>
<dbReference type="Proteomes" id="UP000659698">
    <property type="component" value="Unassembled WGS sequence"/>
</dbReference>
<sequence>MKKIVLFLAAVISFGVAQAQTRFGIKAGANYSNISGKELANEDIYENKLGFVGGLTANFDLSGDGFLSLQPELLFSQRGYQYKDEEYTINNTTYKSKGDMNYNYLDLPVLLKINAGGLFFEGGPQVSYLLGIKDKTETKIGSRDYDNSRRIDKDDLSELEIGYAAGLGYQLENGLSLGLRYTGGINKLAKEDNDELGNARHSAFQLTLGFLFPSR</sequence>
<reference evidence="3 4" key="1">
    <citation type="journal article" date="2019" name="Int. J. Syst. Evol. Microbiol.">
        <title>Rufibacter sediminis sp. nov., isolated from freshwater lake sediment.</title>
        <authorList>
            <person name="Qu J.H."/>
            <person name="Zhang L.J."/>
            <person name="Fu Y.H."/>
            <person name="Li H.F."/>
        </authorList>
    </citation>
    <scope>NUCLEOTIDE SEQUENCE [LARGE SCALE GENOMIC DNA]</scope>
    <source>
        <strain evidence="3 4">H-1</strain>
    </source>
</reference>